<dbReference type="GO" id="GO:0016973">
    <property type="term" value="P:poly(A)+ mRNA export from nucleus"/>
    <property type="evidence" value="ECO:0007669"/>
    <property type="project" value="TreeGrafter"/>
</dbReference>
<dbReference type="STRING" id="4999.A0A1Y1U8A5"/>
<keyword evidence="4" id="KW-0813">Transport</keyword>
<name>A0A1Y1U8A5_9TREE</name>
<dbReference type="GeneID" id="33560478"/>
<keyword evidence="7" id="KW-1185">Reference proteome</keyword>
<dbReference type="AlphaFoldDB" id="A0A1Y1U8A5"/>
<evidence type="ECO:0000256" key="5">
    <source>
        <dbReference type="SAM" id="MobiDB-lite"/>
    </source>
</evidence>
<keyword evidence="4" id="KW-0906">Nuclear pore complex</keyword>
<protein>
    <recommendedName>
        <fullName evidence="4">Nuclear pore protein</fullName>
    </recommendedName>
</protein>
<sequence>MSVTGSLFKSQNGSNAQASTSKSAQPVNFTSLLAQANSLNDAGASNELPQLRFGLGEIEQMSESVASRGKRGKSRQGEGYNLLSSLGVNTTQLSHDISQLPHAEPSNTSAAPKRRRRPAAAGLHHVGEPSGSGVNDGQDVGSWGRNWHETIILSGIEYQRQKTIQHFQDQFQARMLANWEAEKARVLQEELGVTDDDLSKLTSSTGKGALGSSVLGRSALGTSTRRFPMASSSSKSAESRDGGLVMHTKMIRYERVISELNARRLRKEPLELCQALMSTVEGDTKYPQLPTAYRILGYLVHEPSLSDSEHAEPIQERQYANAYLVDPTSSHASLLRGRLAAGGRRFLERDFEKHIDETIAKHPKEAAIGGLPGVTNKIRAYVDVLSKTKDLESFKPESVDGTYLWAQVYFLFRCGYLSEALDLLTSRQSSLRRDDYSFPGALKTYLSSSDRRLPKAQKDQLYNDFNSHIRNSTNVDQYKYALYKLVGRFELSRKSAKVAATTEDWIWLQLCLVRESRDDGPQQSYTVEELGGLVLKYGSEKFDSNGSKPFAWFNLLLFAGQYERAIAYLHSKQALRTDAVHFASALQYYGLLRLSAPDADILTEAEDDTAYLNLARIVKSYISPFAKLEPQTALQYAYLIALGSDASNGSGQRQKTACLELIRDIVLASRAWSKLLGSVRADGSKETGIIERDLALLRLNNSSDYLRHVVLSAADQSALDASLTDSIELYHLAGAYDKVVESINRALGSSLSLPMNPGPSVAPGLGLSGAFGGVQDLYGLAQRVHQVYEHDLVKRNKVSKMAWDTLGVLIQLKAGLSQFAAERPDLALETLRQTGLLPLSTDPSSISSCATAFKSLLDQPTISSLDEVIVTTMKCLFTLSQQLKRSDYADSERSNQIIAYKQMAQNVVQFASGLRLRLGPDVYRQLSSMSAFF</sequence>
<dbReference type="GO" id="GO:0005643">
    <property type="term" value="C:nuclear pore"/>
    <property type="evidence" value="ECO:0007669"/>
    <property type="project" value="UniProtKB-SubCell"/>
</dbReference>
<evidence type="ECO:0000313" key="6">
    <source>
        <dbReference type="EMBL" id="ORX34270.1"/>
    </source>
</evidence>
<evidence type="ECO:0000313" key="7">
    <source>
        <dbReference type="Proteomes" id="UP000193218"/>
    </source>
</evidence>
<evidence type="ECO:0000256" key="3">
    <source>
        <dbReference type="ARBA" id="ARBA00023242"/>
    </source>
</evidence>
<organism evidence="6 7">
    <name type="scientific">Kockovaella imperatae</name>
    <dbReference type="NCBI Taxonomy" id="4999"/>
    <lineage>
        <taxon>Eukaryota</taxon>
        <taxon>Fungi</taxon>
        <taxon>Dikarya</taxon>
        <taxon>Basidiomycota</taxon>
        <taxon>Agaricomycotina</taxon>
        <taxon>Tremellomycetes</taxon>
        <taxon>Tremellales</taxon>
        <taxon>Cuniculitremaceae</taxon>
        <taxon>Kockovaella</taxon>
    </lineage>
</organism>
<comment type="subcellular location">
    <subcellularLocation>
        <location evidence="1">Nucleus envelope</location>
    </subcellularLocation>
    <subcellularLocation>
        <location evidence="4">Nucleus</location>
        <location evidence="4">Nuclear pore complex</location>
    </subcellularLocation>
</comment>
<proteinExistence type="inferred from homology"/>
<evidence type="ECO:0000256" key="4">
    <source>
        <dbReference type="RuleBase" id="RU364035"/>
    </source>
</evidence>
<keyword evidence="4" id="KW-0509">mRNA transport</keyword>
<dbReference type="InterPro" id="IPR007231">
    <property type="entry name" value="Nucleoporin_int_Nup93/Nic96"/>
</dbReference>
<evidence type="ECO:0000256" key="2">
    <source>
        <dbReference type="ARBA" id="ARBA00010186"/>
    </source>
</evidence>
<dbReference type="Proteomes" id="UP000193218">
    <property type="component" value="Unassembled WGS sequence"/>
</dbReference>
<evidence type="ECO:0000256" key="1">
    <source>
        <dbReference type="ARBA" id="ARBA00004259"/>
    </source>
</evidence>
<dbReference type="RefSeq" id="XP_021868548.1">
    <property type="nucleotide sequence ID" value="XM_022018669.1"/>
</dbReference>
<accession>A0A1Y1U8A5</accession>
<keyword evidence="4" id="KW-0653">Protein transport</keyword>
<dbReference type="GO" id="GO:0017056">
    <property type="term" value="F:structural constituent of nuclear pore"/>
    <property type="evidence" value="ECO:0007669"/>
    <property type="project" value="InterPro"/>
</dbReference>
<keyword evidence="4" id="KW-0811">Translocation</keyword>
<gene>
    <name evidence="6" type="ORF">BD324DRAFT_653538</name>
</gene>
<feature type="region of interest" description="Disordered" evidence="5">
    <location>
        <begin position="1"/>
        <end position="24"/>
    </location>
</feature>
<reference evidence="6 7" key="1">
    <citation type="submission" date="2017-03" db="EMBL/GenBank/DDBJ databases">
        <title>Widespread Adenine N6-methylation of Active Genes in Fungi.</title>
        <authorList>
            <consortium name="DOE Joint Genome Institute"/>
            <person name="Mondo S.J."/>
            <person name="Dannebaum R.O."/>
            <person name="Kuo R.C."/>
            <person name="Louie K.B."/>
            <person name="Bewick A.J."/>
            <person name="Labutti K."/>
            <person name="Haridas S."/>
            <person name="Kuo A."/>
            <person name="Salamov A."/>
            <person name="Ahrendt S.R."/>
            <person name="Lau R."/>
            <person name="Bowen B.P."/>
            <person name="Lipzen A."/>
            <person name="Sullivan W."/>
            <person name="Andreopoulos W.B."/>
            <person name="Clum A."/>
            <person name="Lindquist E."/>
            <person name="Daum C."/>
            <person name="Northen T.R."/>
            <person name="Ramamoorthy G."/>
            <person name="Schmitz R.J."/>
            <person name="Gryganskyi A."/>
            <person name="Culley D."/>
            <person name="Magnuson J."/>
            <person name="James T.Y."/>
            <person name="O'Malley M.A."/>
            <person name="Stajich J.E."/>
            <person name="Spatafora J.W."/>
            <person name="Visel A."/>
            <person name="Grigoriev I.V."/>
        </authorList>
    </citation>
    <scope>NUCLEOTIDE SEQUENCE [LARGE SCALE GENOMIC DNA]</scope>
    <source>
        <strain evidence="6 7">NRRL Y-17943</strain>
    </source>
</reference>
<comment type="caution">
    <text evidence="6">The sequence shown here is derived from an EMBL/GenBank/DDBJ whole genome shotgun (WGS) entry which is preliminary data.</text>
</comment>
<dbReference type="PANTHER" id="PTHR11225:SF4">
    <property type="entry name" value="NUCLEAR PORE COMPLEX PROTEIN NUP93"/>
    <property type="match status" value="1"/>
</dbReference>
<keyword evidence="4" id="KW-0472">Membrane</keyword>
<dbReference type="OrthoDB" id="1918363at2759"/>
<dbReference type="FunCoup" id="A0A1Y1U8A5">
    <property type="interactions" value="944"/>
</dbReference>
<dbReference type="PANTHER" id="PTHR11225">
    <property type="entry name" value="NUCLEAR PORE COMPLEX PROTEIN NUP93 NUCLEOPORIN NUP93 DEAD EYE PROTEIN"/>
    <property type="match status" value="1"/>
</dbReference>
<keyword evidence="3 4" id="KW-0539">Nucleus</keyword>
<dbReference type="InParanoid" id="A0A1Y1U8A5"/>
<dbReference type="EMBL" id="NBSH01000015">
    <property type="protein sequence ID" value="ORX34270.1"/>
    <property type="molecule type" value="Genomic_DNA"/>
</dbReference>
<comment type="similarity">
    <text evidence="2 4">Belongs to the nucleoporin interacting component (NIC) family.</text>
</comment>
<feature type="region of interest" description="Disordered" evidence="5">
    <location>
        <begin position="97"/>
        <end position="138"/>
    </location>
</feature>
<dbReference type="GO" id="GO:0006606">
    <property type="term" value="P:protein import into nucleus"/>
    <property type="evidence" value="ECO:0007669"/>
    <property type="project" value="TreeGrafter"/>
</dbReference>
<dbReference type="Pfam" id="PF04097">
    <property type="entry name" value="Nic96"/>
    <property type="match status" value="1"/>
</dbReference>